<dbReference type="InterPro" id="IPR025714">
    <property type="entry name" value="Methyltranfer_dom"/>
</dbReference>
<evidence type="ECO:0000313" key="2">
    <source>
        <dbReference type="EMBL" id="CAB4689199.1"/>
    </source>
</evidence>
<reference evidence="2" key="1">
    <citation type="submission" date="2020-05" db="EMBL/GenBank/DDBJ databases">
        <authorList>
            <person name="Chiriac C."/>
            <person name="Salcher M."/>
            <person name="Ghai R."/>
            <person name="Kavagutti S V."/>
        </authorList>
    </citation>
    <scope>NUCLEOTIDE SEQUENCE</scope>
</reference>
<feature type="domain" description="Methyltransferase" evidence="1">
    <location>
        <begin position="152"/>
        <end position="291"/>
    </location>
</feature>
<evidence type="ECO:0000259" key="1">
    <source>
        <dbReference type="Pfam" id="PF13679"/>
    </source>
</evidence>
<dbReference type="PANTHER" id="PTHR13369">
    <property type="match status" value="1"/>
</dbReference>
<dbReference type="EMBL" id="CAEZXI010000106">
    <property type="protein sequence ID" value="CAB4689199.1"/>
    <property type="molecule type" value="Genomic_DNA"/>
</dbReference>
<organism evidence="2">
    <name type="scientific">freshwater metagenome</name>
    <dbReference type="NCBI Taxonomy" id="449393"/>
    <lineage>
        <taxon>unclassified sequences</taxon>
        <taxon>metagenomes</taxon>
        <taxon>ecological metagenomes</taxon>
    </lineage>
</organism>
<proteinExistence type="predicted"/>
<dbReference type="AlphaFoldDB" id="A0A6J6NRH3"/>
<dbReference type="Pfam" id="PF13679">
    <property type="entry name" value="Methyltransf_32"/>
    <property type="match status" value="1"/>
</dbReference>
<dbReference type="InterPro" id="IPR029063">
    <property type="entry name" value="SAM-dependent_MTases_sf"/>
</dbReference>
<gene>
    <name evidence="2" type="ORF">UFOPK2362_00865</name>
</gene>
<protein>
    <submittedName>
        <fullName evidence="2">Unannotated protein</fullName>
    </submittedName>
</protein>
<name>A0A6J6NRH3_9ZZZZ</name>
<dbReference type="SUPFAM" id="SSF53335">
    <property type="entry name" value="S-adenosyl-L-methionine-dependent methyltransferases"/>
    <property type="match status" value="1"/>
</dbReference>
<dbReference type="PANTHER" id="PTHR13369:SF3">
    <property type="entry name" value="METHYLTRANSFERASE DOMAIN-CONTAINING PROTEIN"/>
    <property type="match status" value="1"/>
</dbReference>
<dbReference type="Gene3D" id="3.40.50.150">
    <property type="entry name" value="Vaccinia Virus protein VP39"/>
    <property type="match status" value="1"/>
</dbReference>
<sequence length="396" mass="44580">MKIELAQGINEIGKRIKQDDFVRAVLSGRRRNMQPGFERVDIKPVMIKDEIKLQVMSNDGRQVSTKNVDLDFDFAPMLNSGFANLQADTTSESYSIRISKKDEALVAVGKVKLERELNHDRIKQRLLAENNPIFKALDMSDLLGRIKPSKMDKYKQVEEFLRLLVPTIEGEIKDQDSLSVVDLGCGHAYLTFGVQEYFKNIYKDKYKDVSILGVDERVDSKEHNERVAERLKADAKFLAAKIADTPAQKVDIAIALHACDTATDDAIAWAVSNEAKVIMVAPCCMHELQTQVKEAPEPWAMLTKYGLVKERLVDLITDSLRAQILKLLGYRVDIIEFIGGEHTARNIMIRAVKTGAPVQAIDKERYEQMINQWNVTPYLSKLLSEKLKAAAGISGS</sequence>
<dbReference type="GO" id="GO:0005737">
    <property type="term" value="C:cytoplasm"/>
    <property type="evidence" value="ECO:0007669"/>
    <property type="project" value="TreeGrafter"/>
</dbReference>
<accession>A0A6J6NRH3</accession>